<evidence type="ECO:0000259" key="2">
    <source>
        <dbReference type="Pfam" id="PF13966"/>
    </source>
</evidence>
<dbReference type="PANTHER" id="PTHR47074:SF11">
    <property type="entry name" value="REVERSE TRANSCRIPTASE-LIKE PROTEIN"/>
    <property type="match status" value="1"/>
</dbReference>
<keyword evidence="4" id="KW-1185">Reference proteome</keyword>
<feature type="domain" description="RNase H type-1" evidence="1">
    <location>
        <begin position="221"/>
        <end position="345"/>
    </location>
</feature>
<gene>
    <name evidence="3" type="ORF">LUZ62_014977</name>
</gene>
<dbReference type="Proteomes" id="UP001140206">
    <property type="component" value="Chromosome 1"/>
</dbReference>
<proteinExistence type="predicted"/>
<comment type="caution">
    <text evidence="3">The sequence shown here is derived from an EMBL/GenBank/DDBJ whole genome shotgun (WGS) entry which is preliminary data.</text>
</comment>
<name>A0AAV8GG64_9POAL</name>
<dbReference type="InterPro" id="IPR036397">
    <property type="entry name" value="RNaseH_sf"/>
</dbReference>
<dbReference type="InterPro" id="IPR052929">
    <property type="entry name" value="RNase_H-like_EbsB-rel"/>
</dbReference>
<dbReference type="SUPFAM" id="SSF53098">
    <property type="entry name" value="Ribonuclease H-like"/>
    <property type="match status" value="1"/>
</dbReference>
<evidence type="ECO:0000259" key="1">
    <source>
        <dbReference type="Pfam" id="PF13456"/>
    </source>
</evidence>
<dbReference type="InterPro" id="IPR026960">
    <property type="entry name" value="RVT-Znf"/>
</dbReference>
<evidence type="ECO:0000313" key="3">
    <source>
        <dbReference type="EMBL" id="KAJ4802411.1"/>
    </source>
</evidence>
<reference evidence="3" key="1">
    <citation type="submission" date="2022-08" db="EMBL/GenBank/DDBJ databases">
        <authorList>
            <person name="Marques A."/>
        </authorList>
    </citation>
    <scope>NUCLEOTIDE SEQUENCE</scope>
    <source>
        <strain evidence="3">RhyPub2mFocal</strain>
        <tissue evidence="3">Leaves</tissue>
    </source>
</reference>
<dbReference type="EMBL" id="JAMFTS010000001">
    <property type="protein sequence ID" value="KAJ4802411.1"/>
    <property type="molecule type" value="Genomic_DNA"/>
</dbReference>
<feature type="domain" description="Reverse transcriptase zinc-binding" evidence="2">
    <location>
        <begin position="30"/>
        <end position="121"/>
    </location>
</feature>
<sequence>MANHIMRSVQVFPDAMDTLIWLPSKTGRYVTKEAYNRFIKNFQEEIPLTDSNFQLWQDLWKVRAPPRVITFIWRCLHNGLPVAKRLSKIFHKTEPLCFRCGQDDETIEHMIFNCPSSRAVWFASELNLRVEVLPQTLGQIITHVMENFQCEQLKMFFSIMWQIWKGRCDLWFRDINFDVVTILNKAKSTIYTDMAGVLQNKRIKDIDLHYNLFQGVVIILVDGSWDMKGRMGLAAVMYDPGGKLYHFHCKGGKAVDSYVAEAEAVLIAIYLIKTVGHIFTSFNIFSDCLPIVNAITNRNLQDFPSWRAEHILRKILIELSSMNQVQIRHARRVAVHPAHLLANQARRGVCYNFCLSPEYHRAPSCFKRI</sequence>
<dbReference type="InterPro" id="IPR012337">
    <property type="entry name" value="RNaseH-like_sf"/>
</dbReference>
<dbReference type="InterPro" id="IPR002156">
    <property type="entry name" value="RNaseH_domain"/>
</dbReference>
<evidence type="ECO:0000313" key="4">
    <source>
        <dbReference type="Proteomes" id="UP001140206"/>
    </source>
</evidence>
<dbReference type="AlphaFoldDB" id="A0AAV8GG64"/>
<organism evidence="3 4">
    <name type="scientific">Rhynchospora pubera</name>
    <dbReference type="NCBI Taxonomy" id="906938"/>
    <lineage>
        <taxon>Eukaryota</taxon>
        <taxon>Viridiplantae</taxon>
        <taxon>Streptophyta</taxon>
        <taxon>Embryophyta</taxon>
        <taxon>Tracheophyta</taxon>
        <taxon>Spermatophyta</taxon>
        <taxon>Magnoliopsida</taxon>
        <taxon>Liliopsida</taxon>
        <taxon>Poales</taxon>
        <taxon>Cyperaceae</taxon>
        <taxon>Cyperoideae</taxon>
        <taxon>Rhynchosporeae</taxon>
        <taxon>Rhynchospora</taxon>
    </lineage>
</organism>
<dbReference type="Pfam" id="PF13966">
    <property type="entry name" value="zf-RVT"/>
    <property type="match status" value="1"/>
</dbReference>
<dbReference type="PANTHER" id="PTHR47074">
    <property type="entry name" value="BNAC02G40300D PROTEIN"/>
    <property type="match status" value="1"/>
</dbReference>
<dbReference type="GO" id="GO:0003676">
    <property type="term" value="F:nucleic acid binding"/>
    <property type="evidence" value="ECO:0007669"/>
    <property type="project" value="InterPro"/>
</dbReference>
<dbReference type="Gene3D" id="3.30.420.10">
    <property type="entry name" value="Ribonuclease H-like superfamily/Ribonuclease H"/>
    <property type="match status" value="1"/>
</dbReference>
<dbReference type="GO" id="GO:0004523">
    <property type="term" value="F:RNA-DNA hybrid ribonuclease activity"/>
    <property type="evidence" value="ECO:0007669"/>
    <property type="project" value="InterPro"/>
</dbReference>
<protein>
    <submittedName>
        <fullName evidence="3">Ribonuclease H-like superfamily protein</fullName>
    </submittedName>
</protein>
<dbReference type="Pfam" id="PF13456">
    <property type="entry name" value="RVT_3"/>
    <property type="match status" value="1"/>
</dbReference>
<accession>A0AAV8GG64</accession>